<gene>
    <name evidence="10" type="ORF">AAHA92_09300</name>
</gene>
<evidence type="ECO:0000256" key="4">
    <source>
        <dbReference type="ARBA" id="ARBA00022490"/>
    </source>
</evidence>
<evidence type="ECO:0000256" key="2">
    <source>
        <dbReference type="ARBA" id="ARBA00004245"/>
    </source>
</evidence>
<keyword evidence="7" id="KW-0206">Cytoskeleton</keyword>
<name>A0ABD1HSD9_SALDI</name>
<dbReference type="GO" id="GO:0005874">
    <property type="term" value="C:microtubule"/>
    <property type="evidence" value="ECO:0007669"/>
    <property type="project" value="UniProtKB-KW"/>
</dbReference>
<dbReference type="GO" id="GO:0005634">
    <property type="term" value="C:nucleus"/>
    <property type="evidence" value="ECO:0007669"/>
    <property type="project" value="UniProtKB-SubCell"/>
</dbReference>
<feature type="coiled-coil region" evidence="9">
    <location>
        <begin position="49"/>
        <end position="76"/>
    </location>
</feature>
<comment type="caution">
    <text evidence="10">The sequence shown here is derived from an EMBL/GenBank/DDBJ whole genome shotgun (WGS) entry which is preliminary data.</text>
</comment>
<evidence type="ECO:0000256" key="3">
    <source>
        <dbReference type="ARBA" id="ARBA00006187"/>
    </source>
</evidence>
<evidence type="ECO:0000256" key="8">
    <source>
        <dbReference type="ARBA" id="ARBA00023242"/>
    </source>
</evidence>
<evidence type="ECO:0000256" key="9">
    <source>
        <dbReference type="SAM" id="Coils"/>
    </source>
</evidence>
<dbReference type="AlphaFoldDB" id="A0ABD1HSD9"/>
<keyword evidence="11" id="KW-1185">Reference proteome</keyword>
<keyword evidence="9" id="KW-0175">Coiled coil</keyword>
<evidence type="ECO:0000313" key="11">
    <source>
        <dbReference type="Proteomes" id="UP001567538"/>
    </source>
</evidence>
<dbReference type="PANTHER" id="PTHR19321">
    <property type="entry name" value="PROTEIN REGULATOR OF CYTOKINESIS 1 PRC1-RELATED"/>
    <property type="match status" value="1"/>
</dbReference>
<organism evidence="10 11">
    <name type="scientific">Salvia divinorum</name>
    <name type="common">Maria pastora</name>
    <name type="synonym">Diviner's sage</name>
    <dbReference type="NCBI Taxonomy" id="28513"/>
    <lineage>
        <taxon>Eukaryota</taxon>
        <taxon>Viridiplantae</taxon>
        <taxon>Streptophyta</taxon>
        <taxon>Embryophyta</taxon>
        <taxon>Tracheophyta</taxon>
        <taxon>Spermatophyta</taxon>
        <taxon>Magnoliopsida</taxon>
        <taxon>eudicotyledons</taxon>
        <taxon>Gunneridae</taxon>
        <taxon>Pentapetalae</taxon>
        <taxon>asterids</taxon>
        <taxon>lamiids</taxon>
        <taxon>Lamiales</taxon>
        <taxon>Lamiaceae</taxon>
        <taxon>Nepetoideae</taxon>
        <taxon>Mentheae</taxon>
        <taxon>Salviinae</taxon>
        <taxon>Salvia</taxon>
        <taxon>Salvia subgen. Calosphace</taxon>
    </lineage>
</organism>
<sequence>MSEGENKMLTLTETTCGTLLNELQIIWEEVGESDTEKDRMLLELERECLEVYRRKVDQANKCRAQLRQAIADAEAELAAICSSIGEPPVHIRQSDQSTGSLKAELRAILPQIEEMRKRKSDRKNQFIEVNGEIQSIKNEIYGGGYASKDVAVNETDLSLRKLEELHIELQALENVKCERLKHVHEHLNYLYIGCSVIGLDFKQTVSDIHPSLGEPEGSKDISNGTIEQLRTAIQRMQEVKIQRMQQLRDLASSLLELWNLMDTPIEEQQIFQKVTCNIAASEDEITEPGMLSADFIKYVNAEVSRLEELKVSKMKELVFKKRGELEDICRKTHLIPESDNPVDLAIEAVESGAVDASCVLEQIELQISKVREEALNRKDVLEKVEKWMAACDEESWLEEYNRDDNRYSAVRGAHLVLKRAEKARILVNKLPAMVETLASKITAWEKENGVYFTYDGVRLLSMLEDYMTLRQEKELERKRQRDQKKLHGQLLTEQEALYGSKPSPMKNQSAKKGARLSCGGAATSRRLSLGGNMLQTPRHDMPPPAKATPVIRNAKKTERITQDSLKEDGFQILSGRRGLDLAGLPANQHSLNLLNCRETESPMMRKPFSPITSTDSSRSNATKFLGDLNQKHNDMMPKMLTSNNTPFTTPSKIISAAEEENRMPQVMATPVPSTPSTMPIPMHLAMTPMQKPLPSATMQIAITPAKSVDEEIEYSFEEKRAGFVLPRSHLVNLMQVL</sequence>
<dbReference type="InterPro" id="IPR007145">
    <property type="entry name" value="MAP65_Ase1_PRC1"/>
</dbReference>
<evidence type="ECO:0000313" key="10">
    <source>
        <dbReference type="EMBL" id="KAL1558890.1"/>
    </source>
</evidence>
<dbReference type="Pfam" id="PF03999">
    <property type="entry name" value="MAP65_ASE1"/>
    <property type="match status" value="1"/>
</dbReference>
<dbReference type="EMBL" id="JBEAFC010000004">
    <property type="protein sequence ID" value="KAL1558890.1"/>
    <property type="molecule type" value="Genomic_DNA"/>
</dbReference>
<comment type="subcellular location">
    <subcellularLocation>
        <location evidence="2">Cytoplasm</location>
        <location evidence="2">Cytoskeleton</location>
    </subcellularLocation>
    <subcellularLocation>
        <location evidence="1">Nucleus</location>
    </subcellularLocation>
</comment>
<evidence type="ECO:0000256" key="7">
    <source>
        <dbReference type="ARBA" id="ARBA00023212"/>
    </source>
</evidence>
<reference evidence="10 11" key="1">
    <citation type="submission" date="2024-06" db="EMBL/GenBank/DDBJ databases">
        <title>A chromosome level genome sequence of Diviner's sage (Salvia divinorum).</title>
        <authorList>
            <person name="Ford S.A."/>
            <person name="Ro D.-K."/>
            <person name="Ness R.W."/>
            <person name="Phillips M.A."/>
        </authorList>
    </citation>
    <scope>NUCLEOTIDE SEQUENCE [LARGE SCALE GENOMIC DNA]</scope>
    <source>
        <strain evidence="10">SAF-2024a</strain>
        <tissue evidence="10">Leaf</tissue>
    </source>
</reference>
<dbReference type="Proteomes" id="UP001567538">
    <property type="component" value="Unassembled WGS sequence"/>
</dbReference>
<keyword evidence="8" id="KW-0539">Nucleus</keyword>
<comment type="similarity">
    <text evidence="3">Belongs to the MAP65/ASE1 family.</text>
</comment>
<dbReference type="Gene3D" id="1.20.58.1520">
    <property type="match status" value="1"/>
</dbReference>
<evidence type="ECO:0000256" key="5">
    <source>
        <dbReference type="ARBA" id="ARBA00022553"/>
    </source>
</evidence>
<dbReference type="PANTHER" id="PTHR19321:SF7">
    <property type="entry name" value="65-KDA MICROTUBULE-ASSOCIATED PROTEIN 3"/>
    <property type="match status" value="1"/>
</dbReference>
<evidence type="ECO:0000256" key="1">
    <source>
        <dbReference type="ARBA" id="ARBA00004123"/>
    </source>
</evidence>
<protein>
    <submittedName>
        <fullName evidence="10">65-kDa microtubule-associated protein 3-like isoform X1</fullName>
    </submittedName>
</protein>
<keyword evidence="6" id="KW-0493">Microtubule</keyword>
<accession>A0ABD1HSD9</accession>
<keyword evidence="5" id="KW-0597">Phosphoprotein</keyword>
<keyword evidence="4" id="KW-0963">Cytoplasm</keyword>
<proteinExistence type="inferred from homology"/>
<evidence type="ECO:0000256" key="6">
    <source>
        <dbReference type="ARBA" id="ARBA00022701"/>
    </source>
</evidence>
<dbReference type="FunFam" id="1.20.58.1520:FF:000002">
    <property type="entry name" value="65-kDa microtubule-associated protein 6"/>
    <property type="match status" value="1"/>
</dbReference>